<proteinExistence type="predicted"/>
<evidence type="ECO:0000313" key="1">
    <source>
        <dbReference type="EMBL" id="TFK35611.1"/>
    </source>
</evidence>
<dbReference type="EMBL" id="ML213620">
    <property type="protein sequence ID" value="TFK35611.1"/>
    <property type="molecule type" value="Genomic_DNA"/>
</dbReference>
<accession>A0A5C3M3F6</accession>
<name>A0A5C3M3F6_9AGAR</name>
<evidence type="ECO:0000313" key="2">
    <source>
        <dbReference type="Proteomes" id="UP000308652"/>
    </source>
</evidence>
<dbReference type="Proteomes" id="UP000308652">
    <property type="component" value="Unassembled WGS sequence"/>
</dbReference>
<protein>
    <submittedName>
        <fullName evidence="1">Uncharacterized protein</fullName>
    </submittedName>
</protein>
<dbReference type="OrthoDB" id="2987752at2759"/>
<keyword evidence="2" id="KW-1185">Reference proteome</keyword>
<organism evidence="1 2">
    <name type="scientific">Crucibulum laeve</name>
    <dbReference type="NCBI Taxonomy" id="68775"/>
    <lineage>
        <taxon>Eukaryota</taxon>
        <taxon>Fungi</taxon>
        <taxon>Dikarya</taxon>
        <taxon>Basidiomycota</taxon>
        <taxon>Agaricomycotina</taxon>
        <taxon>Agaricomycetes</taxon>
        <taxon>Agaricomycetidae</taxon>
        <taxon>Agaricales</taxon>
        <taxon>Agaricineae</taxon>
        <taxon>Nidulariaceae</taxon>
        <taxon>Crucibulum</taxon>
    </lineage>
</organism>
<gene>
    <name evidence="1" type="ORF">BDQ12DRAFT_725900</name>
</gene>
<dbReference type="AlphaFoldDB" id="A0A5C3M3F6"/>
<sequence>MSHRAQQHNPWLDNPKPAHPSIQYVTRKYFVASQNLVKSYHYRLDAEHVSRIYFHDIRGWGPPSNEFGFQGDIYLDLTPHISYILYVREKGEWEACNFWEEEPLKKRFRLPSHFLTATRYLWGSGNKGLYWYEKGSLADSRRFGLDLSKSYDFKEMIEEVLAANGPLGRITEANKERMRKEVERRQRLKYSEEASTRKRKRLEAPIISSVQNLRRRRISDNFEMSEDIIDLTLELPVKASRVRMESKVKNEDGLLRKVENFDGAQVNLKNEIDIWKRKASEALQREKEALIAHQEMTFLLKKATAEKLVVETDLQHLKYKLRNMGN</sequence>
<reference evidence="1 2" key="1">
    <citation type="journal article" date="2019" name="Nat. Ecol. Evol.">
        <title>Megaphylogeny resolves global patterns of mushroom evolution.</title>
        <authorList>
            <person name="Varga T."/>
            <person name="Krizsan K."/>
            <person name="Foldi C."/>
            <person name="Dima B."/>
            <person name="Sanchez-Garcia M."/>
            <person name="Sanchez-Ramirez S."/>
            <person name="Szollosi G.J."/>
            <person name="Szarkandi J.G."/>
            <person name="Papp V."/>
            <person name="Albert L."/>
            <person name="Andreopoulos W."/>
            <person name="Angelini C."/>
            <person name="Antonin V."/>
            <person name="Barry K.W."/>
            <person name="Bougher N.L."/>
            <person name="Buchanan P."/>
            <person name="Buyck B."/>
            <person name="Bense V."/>
            <person name="Catcheside P."/>
            <person name="Chovatia M."/>
            <person name="Cooper J."/>
            <person name="Damon W."/>
            <person name="Desjardin D."/>
            <person name="Finy P."/>
            <person name="Geml J."/>
            <person name="Haridas S."/>
            <person name="Hughes K."/>
            <person name="Justo A."/>
            <person name="Karasinski D."/>
            <person name="Kautmanova I."/>
            <person name="Kiss B."/>
            <person name="Kocsube S."/>
            <person name="Kotiranta H."/>
            <person name="LaButti K.M."/>
            <person name="Lechner B.E."/>
            <person name="Liimatainen K."/>
            <person name="Lipzen A."/>
            <person name="Lukacs Z."/>
            <person name="Mihaltcheva S."/>
            <person name="Morgado L.N."/>
            <person name="Niskanen T."/>
            <person name="Noordeloos M.E."/>
            <person name="Ohm R.A."/>
            <person name="Ortiz-Santana B."/>
            <person name="Ovrebo C."/>
            <person name="Racz N."/>
            <person name="Riley R."/>
            <person name="Savchenko A."/>
            <person name="Shiryaev A."/>
            <person name="Soop K."/>
            <person name="Spirin V."/>
            <person name="Szebenyi C."/>
            <person name="Tomsovsky M."/>
            <person name="Tulloss R.E."/>
            <person name="Uehling J."/>
            <person name="Grigoriev I.V."/>
            <person name="Vagvolgyi C."/>
            <person name="Papp T."/>
            <person name="Martin F.M."/>
            <person name="Miettinen O."/>
            <person name="Hibbett D.S."/>
            <person name="Nagy L.G."/>
        </authorList>
    </citation>
    <scope>NUCLEOTIDE SEQUENCE [LARGE SCALE GENOMIC DNA]</scope>
    <source>
        <strain evidence="1 2">CBS 166.37</strain>
    </source>
</reference>